<sequence>MDGASLLIVLLGGMVIVGLVSVYYLGEVKREAADLTPPPPIEPLPDGLPEPSADAPPAPPATPEHEAALVASRDQAVLLRRDFPPRPGALSHWGGVPSVPRDFTWPFFVTTDGTERAMHHVLQLDCSTIPEAGRLGLMPDRGLIYVFLDLDWGIHWRWSVRYVDATPDQLVPAPVPASLPHAYGERASWRWPSTDAEWPRLLPAWSIDPVVVTGDPAAEVDEPDFWPGTVRLAARVAAIDGAVVEARWFSTSHADGVLVRPWSSYPHDWRAVSILTGHLARQARRQHLDHHVRQGVMTEAEADDSLVRLRAGAESWSARAAASPAWAPLTAAESDEVWQLVLDHQPVAHVALADAVNDSLDATLAGNPDAARVLPAEALDLVRSRHALATRRADGELHVADVDRMLSAPSYVQGDAEERIGEWILLLEMSSDEAIGHHFAEGVYQFWIRPADLAARRFDLVELTASAY</sequence>
<feature type="compositionally biased region" description="Pro residues" evidence="1">
    <location>
        <begin position="36"/>
        <end position="62"/>
    </location>
</feature>
<dbReference type="STRING" id="402596.SAMN04489844_1559"/>
<evidence type="ECO:0000313" key="3">
    <source>
        <dbReference type="EMBL" id="SEC04070.1"/>
    </source>
</evidence>
<dbReference type="SUPFAM" id="SSF103032">
    <property type="entry name" value="Hypothetical protein YwqG"/>
    <property type="match status" value="2"/>
</dbReference>
<gene>
    <name evidence="3" type="ORF">SAMN04489844_1559</name>
</gene>
<dbReference type="AlphaFoldDB" id="A0A1H4P9H9"/>
<evidence type="ECO:0000256" key="1">
    <source>
        <dbReference type="SAM" id="MobiDB-lite"/>
    </source>
</evidence>
<evidence type="ECO:0000256" key="2">
    <source>
        <dbReference type="SAM" id="Phobius"/>
    </source>
</evidence>
<keyword evidence="2" id="KW-1133">Transmembrane helix</keyword>
<organism evidence="3 4">
    <name type="scientific">Nocardioides exalbidus</name>
    <dbReference type="NCBI Taxonomy" id="402596"/>
    <lineage>
        <taxon>Bacteria</taxon>
        <taxon>Bacillati</taxon>
        <taxon>Actinomycetota</taxon>
        <taxon>Actinomycetes</taxon>
        <taxon>Propionibacteriales</taxon>
        <taxon>Nocardioidaceae</taxon>
        <taxon>Nocardioides</taxon>
    </lineage>
</organism>
<proteinExistence type="predicted"/>
<evidence type="ECO:0008006" key="5">
    <source>
        <dbReference type="Google" id="ProtNLM"/>
    </source>
</evidence>
<keyword evidence="2" id="KW-0472">Membrane</keyword>
<dbReference type="Pfam" id="PF09234">
    <property type="entry name" value="DUF1963"/>
    <property type="match status" value="2"/>
</dbReference>
<dbReference type="OrthoDB" id="3763570at2"/>
<name>A0A1H4P9H9_9ACTN</name>
<dbReference type="Proteomes" id="UP000198742">
    <property type="component" value="Unassembled WGS sequence"/>
</dbReference>
<feature type="region of interest" description="Disordered" evidence="1">
    <location>
        <begin position="34"/>
        <end position="63"/>
    </location>
</feature>
<dbReference type="InterPro" id="IPR035948">
    <property type="entry name" value="YwqG-like_sf"/>
</dbReference>
<dbReference type="InterPro" id="IPR015315">
    <property type="entry name" value="DUF1963"/>
</dbReference>
<keyword evidence="4" id="KW-1185">Reference proteome</keyword>
<dbReference type="Gene3D" id="2.30.320.10">
    <property type="entry name" value="YwqG-like"/>
    <property type="match status" value="2"/>
</dbReference>
<accession>A0A1H4P9H9</accession>
<dbReference type="RefSeq" id="WP_090968598.1">
    <property type="nucleotide sequence ID" value="NZ_FNRT01000002.1"/>
</dbReference>
<dbReference type="EMBL" id="FNRT01000002">
    <property type="protein sequence ID" value="SEC04070.1"/>
    <property type="molecule type" value="Genomic_DNA"/>
</dbReference>
<reference evidence="4" key="1">
    <citation type="submission" date="2016-10" db="EMBL/GenBank/DDBJ databases">
        <authorList>
            <person name="Varghese N."/>
            <person name="Submissions S."/>
        </authorList>
    </citation>
    <scope>NUCLEOTIDE SEQUENCE [LARGE SCALE GENOMIC DNA]</scope>
    <source>
        <strain evidence="4">DSM 22017</strain>
    </source>
</reference>
<feature type="transmembrane region" description="Helical" evidence="2">
    <location>
        <begin position="6"/>
        <end position="25"/>
    </location>
</feature>
<keyword evidence="2" id="KW-0812">Transmembrane</keyword>
<evidence type="ECO:0000313" key="4">
    <source>
        <dbReference type="Proteomes" id="UP000198742"/>
    </source>
</evidence>
<protein>
    <recommendedName>
        <fullName evidence="5">DUF1963 domain-containing protein</fullName>
    </recommendedName>
</protein>